<dbReference type="EMBL" id="RIBZ01000023">
    <property type="protein sequence ID" value="RNG38340.1"/>
    <property type="molecule type" value="Genomic_DNA"/>
</dbReference>
<dbReference type="GO" id="GO:0032787">
    <property type="term" value="P:monocarboxylic acid metabolic process"/>
    <property type="evidence" value="ECO:0007669"/>
    <property type="project" value="UniProtKB-ARBA"/>
</dbReference>
<accession>A0A3M8XB09</accession>
<dbReference type="RefSeq" id="WP_123098154.1">
    <property type="nucleotide sequence ID" value="NZ_RIBZ01000023.1"/>
</dbReference>
<comment type="caution">
    <text evidence="3">The sequence shown here is derived from an EMBL/GenBank/DDBJ whole genome shotgun (WGS) entry which is preliminary data.</text>
</comment>
<reference evidence="3 4" key="1">
    <citation type="submission" date="2018-11" db="EMBL/GenBank/DDBJ databases">
        <title>The Potential of Streptomyces as Biocontrol Agents against the Tomato grey mould, Botrytis cinerea (Gray mold) Frontiers in Microbiology.</title>
        <authorList>
            <person name="Li D."/>
        </authorList>
    </citation>
    <scope>NUCLEOTIDE SEQUENCE [LARGE SCALE GENOMIC DNA]</scope>
    <source>
        <strain evidence="3 4">NEAU-LD23</strain>
    </source>
</reference>
<name>A0A3M8XB09_9ACTN</name>
<sequence>MQLDGKVALVTGGGRGIGRGIVDRFLEEGAQVAVVQRQALDTALQNHPQVAHVHADLSVPASIAAAVEGAVERFGGLDVLVNNAGIMFERSVSRILVEEWDLMVAVNMRAPMFLAQAALPHMRERGGGSIVNIGSVEGLGANPGHAAYCASKAGIHGLTRALAVDLGEHNIRCNAIAPGWITSELSENYLASHPDPSAARDALNGLHPLGRVGQPTDVGDLAVYLASDRSSFLTGETVVLDGGRTAKLPTPSA</sequence>
<keyword evidence="2" id="KW-0560">Oxidoreductase</keyword>
<dbReference type="Proteomes" id="UP000275401">
    <property type="component" value="Unassembled WGS sequence"/>
</dbReference>
<evidence type="ECO:0000313" key="3">
    <source>
        <dbReference type="EMBL" id="RNG38340.1"/>
    </source>
</evidence>
<dbReference type="AlphaFoldDB" id="A0A3M8XB09"/>
<gene>
    <name evidence="3" type="ORF">EEJ42_01065</name>
</gene>
<dbReference type="GO" id="GO:0016491">
    <property type="term" value="F:oxidoreductase activity"/>
    <property type="evidence" value="ECO:0007669"/>
    <property type="project" value="UniProtKB-KW"/>
</dbReference>
<dbReference type="InterPro" id="IPR050259">
    <property type="entry name" value="SDR"/>
</dbReference>
<dbReference type="Gene3D" id="3.40.50.720">
    <property type="entry name" value="NAD(P)-binding Rossmann-like Domain"/>
    <property type="match status" value="1"/>
</dbReference>
<dbReference type="InterPro" id="IPR002347">
    <property type="entry name" value="SDR_fam"/>
</dbReference>
<dbReference type="CDD" id="cd05233">
    <property type="entry name" value="SDR_c"/>
    <property type="match status" value="1"/>
</dbReference>
<dbReference type="PRINTS" id="PR00081">
    <property type="entry name" value="GDHRDH"/>
</dbReference>
<dbReference type="PANTHER" id="PTHR42879:SF2">
    <property type="entry name" value="3-OXOACYL-[ACYL-CARRIER-PROTEIN] REDUCTASE FABG"/>
    <property type="match status" value="1"/>
</dbReference>
<dbReference type="SUPFAM" id="SSF51735">
    <property type="entry name" value="NAD(P)-binding Rossmann-fold domains"/>
    <property type="match status" value="1"/>
</dbReference>
<dbReference type="PRINTS" id="PR00080">
    <property type="entry name" value="SDRFAMILY"/>
</dbReference>
<proteinExistence type="inferred from homology"/>
<protein>
    <submittedName>
        <fullName evidence="3">SDR family oxidoreductase</fullName>
    </submittedName>
</protein>
<evidence type="ECO:0000256" key="1">
    <source>
        <dbReference type="ARBA" id="ARBA00006484"/>
    </source>
</evidence>
<organism evidence="3 4">
    <name type="scientific">Streptomyces botrytidirepellens</name>
    <dbReference type="NCBI Taxonomy" id="2486417"/>
    <lineage>
        <taxon>Bacteria</taxon>
        <taxon>Bacillati</taxon>
        <taxon>Actinomycetota</taxon>
        <taxon>Actinomycetes</taxon>
        <taxon>Kitasatosporales</taxon>
        <taxon>Streptomycetaceae</taxon>
        <taxon>Streptomyces</taxon>
    </lineage>
</organism>
<dbReference type="InterPro" id="IPR020904">
    <property type="entry name" value="Sc_DH/Rdtase_CS"/>
</dbReference>
<dbReference type="PANTHER" id="PTHR42879">
    <property type="entry name" value="3-OXOACYL-(ACYL-CARRIER-PROTEIN) REDUCTASE"/>
    <property type="match status" value="1"/>
</dbReference>
<evidence type="ECO:0000256" key="2">
    <source>
        <dbReference type="ARBA" id="ARBA00023002"/>
    </source>
</evidence>
<dbReference type="PROSITE" id="PS00061">
    <property type="entry name" value="ADH_SHORT"/>
    <property type="match status" value="1"/>
</dbReference>
<dbReference type="NCBIfam" id="NF005559">
    <property type="entry name" value="PRK07231.1"/>
    <property type="match status" value="1"/>
</dbReference>
<evidence type="ECO:0000313" key="4">
    <source>
        <dbReference type="Proteomes" id="UP000275401"/>
    </source>
</evidence>
<keyword evidence="4" id="KW-1185">Reference proteome</keyword>
<dbReference type="InterPro" id="IPR036291">
    <property type="entry name" value="NAD(P)-bd_dom_sf"/>
</dbReference>
<dbReference type="FunFam" id="3.40.50.720:FF:000084">
    <property type="entry name" value="Short-chain dehydrogenase reductase"/>
    <property type="match status" value="1"/>
</dbReference>
<dbReference type="Pfam" id="PF13561">
    <property type="entry name" value="adh_short_C2"/>
    <property type="match status" value="1"/>
</dbReference>
<comment type="similarity">
    <text evidence="1">Belongs to the short-chain dehydrogenases/reductases (SDR) family.</text>
</comment>